<dbReference type="Proteomes" id="UP001283361">
    <property type="component" value="Unassembled WGS sequence"/>
</dbReference>
<accession>A0AAE1CV52</accession>
<name>A0AAE1CV52_9GAST</name>
<sequence>MRPLQRLLRAPNLAKVTHYHRTRAVSSGAVPMLPRCRPTSGLINSFELLGFLVKRIDCTSRSQLDLVRSNLYYGAPDIAQMERQTSALSSDCKMDGKSGERGKMLLRESRSDLRIRPAHGLGEQGAFDGADSCLKNSTIAALQAPNTGHSWQDGILN</sequence>
<proteinExistence type="predicted"/>
<keyword evidence="2" id="KW-1185">Reference proteome</keyword>
<protein>
    <submittedName>
        <fullName evidence="1">Uncharacterized protein</fullName>
    </submittedName>
</protein>
<comment type="caution">
    <text evidence="1">The sequence shown here is derived from an EMBL/GenBank/DDBJ whole genome shotgun (WGS) entry which is preliminary data.</text>
</comment>
<dbReference type="AlphaFoldDB" id="A0AAE1CV52"/>
<reference evidence="1" key="1">
    <citation type="journal article" date="2023" name="G3 (Bethesda)">
        <title>A reference genome for the long-term kleptoplast-retaining sea slug Elysia crispata morphotype clarki.</title>
        <authorList>
            <person name="Eastman K.E."/>
            <person name="Pendleton A.L."/>
            <person name="Shaikh M.A."/>
            <person name="Suttiyut T."/>
            <person name="Ogas R."/>
            <person name="Tomko P."/>
            <person name="Gavelis G."/>
            <person name="Widhalm J.R."/>
            <person name="Wisecaver J.H."/>
        </authorList>
    </citation>
    <scope>NUCLEOTIDE SEQUENCE</scope>
    <source>
        <strain evidence="1">ECLA1</strain>
    </source>
</reference>
<gene>
    <name evidence="1" type="ORF">RRG08_064972</name>
</gene>
<evidence type="ECO:0000313" key="1">
    <source>
        <dbReference type="EMBL" id="KAK3738069.1"/>
    </source>
</evidence>
<dbReference type="EMBL" id="JAWDGP010006604">
    <property type="protein sequence ID" value="KAK3738069.1"/>
    <property type="molecule type" value="Genomic_DNA"/>
</dbReference>
<organism evidence="1 2">
    <name type="scientific">Elysia crispata</name>
    <name type="common">lettuce slug</name>
    <dbReference type="NCBI Taxonomy" id="231223"/>
    <lineage>
        <taxon>Eukaryota</taxon>
        <taxon>Metazoa</taxon>
        <taxon>Spiralia</taxon>
        <taxon>Lophotrochozoa</taxon>
        <taxon>Mollusca</taxon>
        <taxon>Gastropoda</taxon>
        <taxon>Heterobranchia</taxon>
        <taxon>Euthyneura</taxon>
        <taxon>Panpulmonata</taxon>
        <taxon>Sacoglossa</taxon>
        <taxon>Placobranchoidea</taxon>
        <taxon>Plakobranchidae</taxon>
        <taxon>Elysia</taxon>
    </lineage>
</organism>
<evidence type="ECO:0000313" key="2">
    <source>
        <dbReference type="Proteomes" id="UP001283361"/>
    </source>
</evidence>